<feature type="transmembrane region" description="Helical" evidence="2">
    <location>
        <begin position="88"/>
        <end position="117"/>
    </location>
</feature>
<evidence type="ECO:0000313" key="5">
    <source>
        <dbReference type="EMBL" id="CAD8460107.1"/>
    </source>
</evidence>
<dbReference type="Gene3D" id="2.20.70.10">
    <property type="match status" value="1"/>
</dbReference>
<dbReference type="CDD" id="cd00201">
    <property type="entry name" value="WW"/>
    <property type="match status" value="1"/>
</dbReference>
<gene>
    <name evidence="5" type="ORF">LAMO00422_LOCUS19065</name>
</gene>
<feature type="signal peptide" evidence="3">
    <location>
        <begin position="1"/>
        <end position="23"/>
    </location>
</feature>
<reference evidence="5" key="1">
    <citation type="submission" date="2021-01" db="EMBL/GenBank/DDBJ databases">
        <authorList>
            <person name="Corre E."/>
            <person name="Pelletier E."/>
            <person name="Niang G."/>
            <person name="Scheremetjew M."/>
            <person name="Finn R."/>
            <person name="Kale V."/>
            <person name="Holt S."/>
            <person name="Cochrane G."/>
            <person name="Meng A."/>
            <person name="Brown T."/>
            <person name="Cohen L."/>
        </authorList>
    </citation>
    <scope>NUCLEOTIDE SEQUENCE</scope>
    <source>
        <strain evidence="5">CCMP2058</strain>
    </source>
</reference>
<keyword evidence="2" id="KW-0472">Membrane</keyword>
<proteinExistence type="predicted"/>
<feature type="chain" id="PRO_5031151616" description="WW domain-containing protein" evidence="3">
    <location>
        <begin position="24"/>
        <end position="196"/>
    </location>
</feature>
<organism evidence="5">
    <name type="scientific">Amorphochlora amoebiformis</name>
    <dbReference type="NCBI Taxonomy" id="1561963"/>
    <lineage>
        <taxon>Eukaryota</taxon>
        <taxon>Sar</taxon>
        <taxon>Rhizaria</taxon>
        <taxon>Cercozoa</taxon>
        <taxon>Chlorarachniophyceae</taxon>
        <taxon>Amorphochlora</taxon>
    </lineage>
</organism>
<keyword evidence="2" id="KW-0812">Transmembrane</keyword>
<dbReference type="Pfam" id="PF00397">
    <property type="entry name" value="WW"/>
    <property type="match status" value="1"/>
</dbReference>
<dbReference type="PROSITE" id="PS01159">
    <property type="entry name" value="WW_DOMAIN_1"/>
    <property type="match status" value="1"/>
</dbReference>
<keyword evidence="2" id="KW-1133">Transmembrane helix</keyword>
<evidence type="ECO:0000256" key="2">
    <source>
        <dbReference type="SAM" id="Phobius"/>
    </source>
</evidence>
<evidence type="ECO:0000259" key="4">
    <source>
        <dbReference type="PROSITE" id="PS50020"/>
    </source>
</evidence>
<dbReference type="SMART" id="SM00456">
    <property type="entry name" value="WW"/>
    <property type="match status" value="1"/>
</dbReference>
<feature type="domain" description="WW" evidence="4">
    <location>
        <begin position="138"/>
        <end position="171"/>
    </location>
</feature>
<evidence type="ECO:0000256" key="1">
    <source>
        <dbReference type="SAM" id="MobiDB-lite"/>
    </source>
</evidence>
<keyword evidence="3" id="KW-0732">Signal</keyword>
<dbReference type="InterPro" id="IPR036020">
    <property type="entry name" value="WW_dom_sf"/>
</dbReference>
<accession>A0A7S0DPY9</accession>
<dbReference type="InterPro" id="IPR001202">
    <property type="entry name" value="WW_dom"/>
</dbReference>
<name>A0A7S0DPY9_9EUKA</name>
<sequence length="196" mass="21284">MRSSVGWLKTGLTLLLVPSLSLQHIKEGLIKVEQTPAVEVEATGADNIRKILASPTNIAPIVATEAMSKSESAFTVEGPNNRLLSVPLWLVILFWVIAIPLFSILALMLFVGTALALNGCWQKQVKADEIVDTRKKKRLLPSGWGVHLNDEGNIYYVHQATGVSTWEFPTSDNPSAEASKSPNPNSPSIGSRNILT</sequence>
<dbReference type="PROSITE" id="PS50020">
    <property type="entry name" value="WW_DOMAIN_2"/>
    <property type="match status" value="1"/>
</dbReference>
<evidence type="ECO:0000256" key="3">
    <source>
        <dbReference type="SAM" id="SignalP"/>
    </source>
</evidence>
<dbReference type="SUPFAM" id="SSF51045">
    <property type="entry name" value="WW domain"/>
    <property type="match status" value="1"/>
</dbReference>
<dbReference type="AlphaFoldDB" id="A0A7S0DPY9"/>
<dbReference type="EMBL" id="HBEM01027953">
    <property type="protein sequence ID" value="CAD8460107.1"/>
    <property type="molecule type" value="Transcribed_RNA"/>
</dbReference>
<feature type="region of interest" description="Disordered" evidence="1">
    <location>
        <begin position="168"/>
        <end position="196"/>
    </location>
</feature>
<protein>
    <recommendedName>
        <fullName evidence="4">WW domain-containing protein</fullName>
    </recommendedName>
</protein>